<gene>
    <name evidence="2" type="ORF">ADH67_04235</name>
</gene>
<protein>
    <submittedName>
        <fullName evidence="2">Transcriptional regulator</fullName>
    </submittedName>
</protein>
<organism evidence="2 3">
    <name type="scientific">Turicimonas muris</name>
    <dbReference type="NCBI Taxonomy" id="1796652"/>
    <lineage>
        <taxon>Bacteria</taxon>
        <taxon>Pseudomonadati</taxon>
        <taxon>Pseudomonadota</taxon>
        <taxon>Betaproteobacteria</taxon>
        <taxon>Burkholderiales</taxon>
        <taxon>Sutterellaceae</taxon>
        <taxon>Turicimonas</taxon>
    </lineage>
</organism>
<dbReference type="GO" id="GO:0003677">
    <property type="term" value="F:DNA binding"/>
    <property type="evidence" value="ECO:0007669"/>
    <property type="project" value="InterPro"/>
</dbReference>
<evidence type="ECO:0000259" key="1">
    <source>
        <dbReference type="SMART" id="SM00530"/>
    </source>
</evidence>
<name>A0A227KPL8_9BURK</name>
<dbReference type="Pfam" id="PF01381">
    <property type="entry name" value="HTH_3"/>
    <property type="match status" value="1"/>
</dbReference>
<dbReference type="InterPro" id="IPR010982">
    <property type="entry name" value="Lambda_DNA-bd_dom_sf"/>
</dbReference>
<sequence>MALTSTKQKKEIGDRLRFERERLGYTELQIAQLLGIPLETYQRFEAGETDPGIFRMPRLFAIGFDILFIIADERHIPGVEEDVLLKKFRTLSLKGRATVFNTIDALERLGPNIKRKIRNATRSDHSKD</sequence>
<dbReference type="InterPro" id="IPR001387">
    <property type="entry name" value="Cro/C1-type_HTH"/>
</dbReference>
<evidence type="ECO:0000313" key="3">
    <source>
        <dbReference type="Proteomes" id="UP000214610"/>
    </source>
</evidence>
<keyword evidence="3" id="KW-1185">Reference proteome</keyword>
<evidence type="ECO:0000313" key="2">
    <source>
        <dbReference type="EMBL" id="OXE50212.1"/>
    </source>
</evidence>
<dbReference type="CDD" id="cd00093">
    <property type="entry name" value="HTH_XRE"/>
    <property type="match status" value="1"/>
</dbReference>
<dbReference type="AlphaFoldDB" id="A0A227KPL8"/>
<feature type="domain" description="HTH cro/C1-type" evidence="1">
    <location>
        <begin position="15"/>
        <end position="69"/>
    </location>
</feature>
<dbReference type="GeneID" id="78362372"/>
<dbReference type="Proteomes" id="UP000214610">
    <property type="component" value="Unassembled WGS sequence"/>
</dbReference>
<dbReference type="Gene3D" id="1.10.260.40">
    <property type="entry name" value="lambda repressor-like DNA-binding domains"/>
    <property type="match status" value="1"/>
</dbReference>
<dbReference type="EMBL" id="NHMP01000002">
    <property type="protein sequence ID" value="OXE50212.1"/>
    <property type="molecule type" value="Genomic_DNA"/>
</dbReference>
<dbReference type="SUPFAM" id="SSF47413">
    <property type="entry name" value="lambda repressor-like DNA-binding domains"/>
    <property type="match status" value="1"/>
</dbReference>
<dbReference type="SMART" id="SM00530">
    <property type="entry name" value="HTH_XRE"/>
    <property type="match status" value="1"/>
</dbReference>
<proteinExistence type="predicted"/>
<comment type="caution">
    <text evidence="2">The sequence shown here is derived from an EMBL/GenBank/DDBJ whole genome shotgun (WGS) entry which is preliminary data.</text>
</comment>
<dbReference type="RefSeq" id="WP_066594589.1">
    <property type="nucleotide sequence ID" value="NZ_CAJTBZ010000027.1"/>
</dbReference>
<reference evidence="3" key="1">
    <citation type="submission" date="2017-05" db="EMBL/GenBank/DDBJ databases">
        <title>Improved OligoMM genomes.</title>
        <authorList>
            <person name="Garzetti D."/>
        </authorList>
    </citation>
    <scope>NUCLEOTIDE SEQUENCE [LARGE SCALE GENOMIC DNA]</scope>
    <source>
        <strain evidence="3">YL45</strain>
    </source>
</reference>
<accession>A0A227KPL8</accession>